<dbReference type="RefSeq" id="WP_019597960.1">
    <property type="nucleotide sequence ID" value="NZ_FNQC01000004.1"/>
</dbReference>
<dbReference type="Proteomes" id="UP000199663">
    <property type="component" value="Unassembled WGS sequence"/>
</dbReference>
<evidence type="ECO:0000313" key="1">
    <source>
        <dbReference type="EMBL" id="SDY99927.1"/>
    </source>
</evidence>
<dbReference type="InterPro" id="IPR032574">
    <property type="entry name" value="DUF4924"/>
</dbReference>
<evidence type="ECO:0000313" key="2">
    <source>
        <dbReference type="Proteomes" id="UP000199663"/>
    </source>
</evidence>
<proteinExistence type="predicted"/>
<dbReference type="EMBL" id="FNQC01000004">
    <property type="protein sequence ID" value="SDY99927.1"/>
    <property type="molecule type" value="Genomic_DNA"/>
</dbReference>
<gene>
    <name evidence="1" type="ORF">SAMN05444412_104245</name>
</gene>
<protein>
    <recommendedName>
        <fullName evidence="3">DUF4924 family protein</fullName>
    </recommendedName>
</protein>
<name>A0A1H3PFS3_9BACT</name>
<keyword evidence="2" id="KW-1185">Reference proteome</keyword>
<dbReference type="Pfam" id="PF16271">
    <property type="entry name" value="DUF4924"/>
    <property type="match status" value="1"/>
</dbReference>
<accession>A0A1H3PFS3</accession>
<reference evidence="1 2" key="1">
    <citation type="submission" date="2016-10" db="EMBL/GenBank/DDBJ databases">
        <authorList>
            <person name="Varghese N."/>
            <person name="Submissions S."/>
        </authorList>
    </citation>
    <scope>NUCLEOTIDE SEQUENCE [LARGE SCALE GENOMIC DNA]</scope>
    <source>
        <strain evidence="1 2">DSM 17997</strain>
    </source>
</reference>
<evidence type="ECO:0008006" key="3">
    <source>
        <dbReference type="Google" id="ProtNLM"/>
    </source>
</evidence>
<comment type="caution">
    <text evidence="1">The sequence shown here is derived from an EMBL/GenBank/DDBJ whole genome shotgun (WGS) entry which is preliminary data.</text>
</comment>
<sequence length="181" mass="21071">MKEVAENKKTKNIGEYIIYMYQMEDLLRAYAFEMVDIKQYVIAHYPISEEQKNETYDWFEGLIASMKAEGKLNEGHLEATQESVEALAKIHWELLKSDQTYFDIYTKAKPHVIRMILEAGEKSPKHEIQVCVNGIYGLLLARLRSRDVPKEMLDATIAFGDVLSYLNYSYFESLGKKIREN</sequence>
<organism evidence="1 2">
    <name type="scientific">Rhodonellum ikkaensis</name>
    <dbReference type="NCBI Taxonomy" id="336829"/>
    <lineage>
        <taxon>Bacteria</taxon>
        <taxon>Pseudomonadati</taxon>
        <taxon>Bacteroidota</taxon>
        <taxon>Cytophagia</taxon>
        <taxon>Cytophagales</taxon>
        <taxon>Cytophagaceae</taxon>
        <taxon>Rhodonellum</taxon>
    </lineage>
</organism>